<dbReference type="GO" id="GO:0008741">
    <property type="term" value="F:ribulokinase activity"/>
    <property type="evidence" value="ECO:0007669"/>
    <property type="project" value="InterPro"/>
</dbReference>
<evidence type="ECO:0000256" key="1">
    <source>
        <dbReference type="ARBA" id="ARBA00022679"/>
    </source>
</evidence>
<accession>A0A1M6DX98</accession>
<evidence type="ECO:0000256" key="2">
    <source>
        <dbReference type="ARBA" id="ARBA00022741"/>
    </source>
</evidence>
<dbReference type="PIRSF" id="PIRSF000538">
    <property type="entry name" value="GlpK"/>
    <property type="match status" value="1"/>
</dbReference>
<dbReference type="Gene3D" id="3.30.420.40">
    <property type="match status" value="2"/>
</dbReference>
<dbReference type="SUPFAM" id="SSF53067">
    <property type="entry name" value="Actin-like ATPase domain"/>
    <property type="match status" value="2"/>
</dbReference>
<dbReference type="GO" id="GO:0005524">
    <property type="term" value="F:ATP binding"/>
    <property type="evidence" value="ECO:0007669"/>
    <property type="project" value="UniProtKB-KW"/>
</dbReference>
<keyword evidence="6" id="KW-0119">Carbohydrate metabolism</keyword>
<keyword evidence="4" id="KW-0067">ATP-binding</keyword>
<dbReference type="GO" id="GO:0019150">
    <property type="term" value="F:D-ribulokinase activity"/>
    <property type="evidence" value="ECO:0007669"/>
    <property type="project" value="TreeGrafter"/>
</dbReference>
<evidence type="ECO:0000259" key="8">
    <source>
        <dbReference type="Pfam" id="PF02782"/>
    </source>
</evidence>
<keyword evidence="10" id="KW-1185">Reference proteome</keyword>
<dbReference type="InterPro" id="IPR043129">
    <property type="entry name" value="ATPase_NBD"/>
</dbReference>
<dbReference type="Pfam" id="PF00370">
    <property type="entry name" value="FGGY_N"/>
    <property type="match status" value="1"/>
</dbReference>
<dbReference type="PANTHER" id="PTHR43435:SF4">
    <property type="entry name" value="FGGY CARBOHYDRATE KINASE DOMAIN-CONTAINING PROTEIN"/>
    <property type="match status" value="1"/>
</dbReference>
<dbReference type="FunCoup" id="A0A1M6DX98">
    <property type="interactions" value="311"/>
</dbReference>
<protein>
    <submittedName>
        <fullName evidence="9">L-ribulokinase</fullName>
    </submittedName>
</protein>
<reference evidence="9 10" key="1">
    <citation type="submission" date="2016-11" db="EMBL/GenBank/DDBJ databases">
        <authorList>
            <person name="Jaros S."/>
            <person name="Januszkiewicz K."/>
            <person name="Wedrychowicz H."/>
        </authorList>
    </citation>
    <scope>NUCLEOTIDE SEQUENCE [LARGE SCALE GENOMIC DNA]</scope>
    <source>
        <strain evidence="9 10">DSM 18772</strain>
    </source>
</reference>
<dbReference type="GO" id="GO:0005737">
    <property type="term" value="C:cytoplasm"/>
    <property type="evidence" value="ECO:0007669"/>
    <property type="project" value="TreeGrafter"/>
</dbReference>
<evidence type="ECO:0000256" key="4">
    <source>
        <dbReference type="ARBA" id="ARBA00022840"/>
    </source>
</evidence>
<keyword evidence="5" id="KW-0054">Arabinose catabolism</keyword>
<feature type="domain" description="Carbohydrate kinase FGGY C-terminal" evidence="8">
    <location>
        <begin position="298"/>
        <end position="491"/>
    </location>
</feature>
<evidence type="ECO:0000256" key="5">
    <source>
        <dbReference type="ARBA" id="ARBA00022935"/>
    </source>
</evidence>
<dbReference type="STRING" id="1123071.SAMN02745181_0859"/>
<dbReference type="AlphaFoldDB" id="A0A1M6DX98"/>
<organism evidence="9 10">
    <name type="scientific">Rubritalea squalenifaciens DSM 18772</name>
    <dbReference type="NCBI Taxonomy" id="1123071"/>
    <lineage>
        <taxon>Bacteria</taxon>
        <taxon>Pseudomonadati</taxon>
        <taxon>Verrucomicrobiota</taxon>
        <taxon>Verrucomicrobiia</taxon>
        <taxon>Verrucomicrobiales</taxon>
        <taxon>Rubritaleaceae</taxon>
        <taxon>Rubritalea</taxon>
    </lineage>
</organism>
<proteinExistence type="predicted"/>
<evidence type="ECO:0000256" key="6">
    <source>
        <dbReference type="ARBA" id="ARBA00023277"/>
    </source>
</evidence>
<keyword evidence="3 9" id="KW-0418">Kinase</keyword>
<dbReference type="GO" id="GO:0019569">
    <property type="term" value="P:L-arabinose catabolic process to D-xylulose 5-phosphate"/>
    <property type="evidence" value="ECO:0007669"/>
    <property type="project" value="InterPro"/>
</dbReference>
<dbReference type="EMBL" id="FQYR01000002">
    <property type="protein sequence ID" value="SHI77750.1"/>
    <property type="molecule type" value="Genomic_DNA"/>
</dbReference>
<gene>
    <name evidence="9" type="ORF">SAMN02745181_0859</name>
</gene>
<dbReference type="Proteomes" id="UP000184510">
    <property type="component" value="Unassembled WGS sequence"/>
</dbReference>
<feature type="domain" description="Carbohydrate kinase FGGY N-terminal" evidence="7">
    <location>
        <begin position="6"/>
        <end position="287"/>
    </location>
</feature>
<dbReference type="InParanoid" id="A0A1M6DX98"/>
<evidence type="ECO:0000259" key="7">
    <source>
        <dbReference type="Pfam" id="PF00370"/>
    </source>
</evidence>
<evidence type="ECO:0000313" key="10">
    <source>
        <dbReference type="Proteomes" id="UP000184510"/>
    </source>
</evidence>
<dbReference type="InterPro" id="IPR018484">
    <property type="entry name" value="FGGY_N"/>
</dbReference>
<dbReference type="InterPro" id="IPR000577">
    <property type="entry name" value="Carb_kinase_FGGY"/>
</dbReference>
<keyword evidence="2" id="KW-0547">Nucleotide-binding</keyword>
<dbReference type="PANTHER" id="PTHR43435">
    <property type="entry name" value="RIBULOKINASE"/>
    <property type="match status" value="1"/>
</dbReference>
<dbReference type="NCBIfam" id="NF003154">
    <property type="entry name" value="PRK04123.1"/>
    <property type="match status" value="1"/>
</dbReference>
<sequence>MRVMAYSIGVDFGTNSCRALVLRLKDGCELGTSVFPYPSGEAGILTCPENVHVARQNPQDYLDGLVHTITEAVAHAHQADTDFDKTKVIGIGIDTTGSTVIPVDGNCQPLAFDERFKDRLSAKVWLWKDHTAHKEATEITELARHLRPEYLDYCGGVYSSEWFWSKVLHLKRTDEEVFDAAASFVEHCDWLPAVITGQQDPGSIKRGVCSAGHKAMYHKKWGGLPDKEFLGRLDSKLADLRDRLFEEVHTADEAAGTLSAEWAEKLGLTERCVVSVGAFDAHMGAVGAGVREGVLTKVVGTSTCDIMVAPQDPGVIPGVCGVVDGSVLPGNFGIEAGQSAVGDLFLWLVNQLVPEKYGSDLGEKFAKLGEEIASLKPGKSGLLALDWNNGNRTILVDQQLTGLVLGQTLHTTAGELYRAYIEATAFGALKIIDRIEECGVKIDKVVCTGGLSLKNPVMMQIYADVIGRPIEVSVCEQTCAMGAALFGAMAAGTETCGYASLEAMQDVMCQVHDKVYQPDAYSQVIYQKLYTLYSTLHDAFGTPDWQGNLGHVMKELLSIKTSS</sequence>
<evidence type="ECO:0000313" key="9">
    <source>
        <dbReference type="EMBL" id="SHI77750.1"/>
    </source>
</evidence>
<dbReference type="InterPro" id="IPR018485">
    <property type="entry name" value="FGGY_C"/>
</dbReference>
<dbReference type="InterPro" id="IPR005929">
    <property type="entry name" value="Ribulokinase"/>
</dbReference>
<evidence type="ECO:0000256" key="3">
    <source>
        <dbReference type="ARBA" id="ARBA00022777"/>
    </source>
</evidence>
<keyword evidence="1" id="KW-0808">Transferase</keyword>
<name>A0A1M6DX98_9BACT</name>
<dbReference type="Pfam" id="PF02782">
    <property type="entry name" value="FGGY_C"/>
    <property type="match status" value="1"/>
</dbReference>
<dbReference type="CDD" id="cd07781">
    <property type="entry name" value="ASKHA_NBD_FGGY_L-RBK"/>
    <property type="match status" value="1"/>
</dbReference>